<dbReference type="Gene3D" id="2.40.50.180">
    <property type="entry name" value="CheA-289, Domain 4"/>
    <property type="match status" value="1"/>
</dbReference>
<feature type="modified residue" description="4-aspartylphosphate" evidence="1">
    <location>
        <position position="246"/>
    </location>
</feature>
<dbReference type="PIRSF" id="PIRSF002867">
    <property type="entry name" value="CheV"/>
    <property type="match status" value="1"/>
</dbReference>
<keyword evidence="1" id="KW-0597">Phosphoprotein</keyword>
<dbReference type="InterPro" id="IPR001789">
    <property type="entry name" value="Sig_transdc_resp-reg_receiver"/>
</dbReference>
<dbReference type="InterPro" id="IPR024181">
    <property type="entry name" value="Chemotax_regulator_CheV"/>
</dbReference>
<dbReference type="OrthoDB" id="9806105at2"/>
<dbReference type="PROSITE" id="PS50851">
    <property type="entry name" value="CHEW"/>
    <property type="match status" value="1"/>
</dbReference>
<dbReference type="GO" id="GO:0006935">
    <property type="term" value="P:chemotaxis"/>
    <property type="evidence" value="ECO:0007669"/>
    <property type="project" value="InterPro"/>
</dbReference>
<evidence type="ECO:0000256" key="1">
    <source>
        <dbReference type="PROSITE-ProRule" id="PRU00169"/>
    </source>
</evidence>
<dbReference type="InterPro" id="IPR011006">
    <property type="entry name" value="CheY-like_superfamily"/>
</dbReference>
<evidence type="ECO:0000259" key="3">
    <source>
        <dbReference type="PROSITE" id="PS50851"/>
    </source>
</evidence>
<protein>
    <submittedName>
        <fullName evidence="4">Fused signal transduction protein/response regulator</fullName>
    </submittedName>
</protein>
<dbReference type="Gene3D" id="3.40.50.2300">
    <property type="match status" value="1"/>
</dbReference>
<name>A0A2W6MSN1_9HELI</name>
<feature type="domain" description="Response regulatory" evidence="2">
    <location>
        <begin position="187"/>
        <end position="313"/>
    </location>
</feature>
<dbReference type="InterPro" id="IPR036061">
    <property type="entry name" value="CheW-like_dom_sf"/>
</dbReference>
<gene>
    <name evidence="4" type="ORF">B6S12_08325</name>
</gene>
<dbReference type="InterPro" id="IPR002545">
    <property type="entry name" value="CheW-lke_dom"/>
</dbReference>
<dbReference type="PANTHER" id="PTHR47233:SF3">
    <property type="entry name" value="CHEMOTAXIS PROTEIN CHEV"/>
    <property type="match status" value="1"/>
</dbReference>
<sequence length="323" mass="36527">MTNIEQTNSLKVASNEMELVDFRIYKMEKGKFYEGIYGINVAKVNEIIRLPELTELPGVPEYIEGIFDLRGVVIPVINLAKWMNVEIPQNKKINPRVVITEFNNVMIGFIVHEAKRIRRISWKDIEPAHFSSSASSGSLDKSKITGVTRIENDQVLLILDLESIVQELGFYQPDIGADHSYNKFSGLALVVDDSSIARKIVKEFLEKMGFDVAEANDGEAGLHKLEKLYENYGDLLHKQLKIIVSDIEMPQMDGFHFAAKAKEDSRFSKIPIVFNSSISDKFSQDKGKVAGGESYLVKFDGNKFHDEISRVVTKYEEELAKEA</sequence>
<dbReference type="GO" id="GO:0000160">
    <property type="term" value="P:phosphorelay signal transduction system"/>
    <property type="evidence" value="ECO:0007669"/>
    <property type="project" value="InterPro"/>
</dbReference>
<proteinExistence type="predicted"/>
<dbReference type="SMART" id="SM00260">
    <property type="entry name" value="CheW"/>
    <property type="match status" value="1"/>
</dbReference>
<evidence type="ECO:0000259" key="2">
    <source>
        <dbReference type="PROSITE" id="PS50110"/>
    </source>
</evidence>
<keyword evidence="5" id="KW-1185">Reference proteome</keyword>
<dbReference type="SMART" id="SM00448">
    <property type="entry name" value="REC"/>
    <property type="match status" value="1"/>
</dbReference>
<dbReference type="Proteomes" id="UP000249746">
    <property type="component" value="Unassembled WGS sequence"/>
</dbReference>
<dbReference type="CDD" id="cd19924">
    <property type="entry name" value="REC_CheV-like"/>
    <property type="match status" value="1"/>
</dbReference>
<accession>A0A2W6MSN1</accession>
<dbReference type="EMBL" id="NBIU01000028">
    <property type="protein sequence ID" value="PZT47564.1"/>
    <property type="molecule type" value="Genomic_DNA"/>
</dbReference>
<evidence type="ECO:0000313" key="5">
    <source>
        <dbReference type="Proteomes" id="UP000249746"/>
    </source>
</evidence>
<dbReference type="PANTHER" id="PTHR47233">
    <property type="entry name" value="CHEMOTAXIS PROTEIN CHEV"/>
    <property type="match status" value="1"/>
</dbReference>
<dbReference type="PROSITE" id="PS50110">
    <property type="entry name" value="RESPONSE_REGULATORY"/>
    <property type="match status" value="1"/>
</dbReference>
<dbReference type="Pfam" id="PF00072">
    <property type="entry name" value="Response_reg"/>
    <property type="match status" value="1"/>
</dbReference>
<dbReference type="AlphaFoldDB" id="A0A2W6MSN1"/>
<dbReference type="SUPFAM" id="SSF50341">
    <property type="entry name" value="CheW-like"/>
    <property type="match status" value="1"/>
</dbReference>
<dbReference type="SUPFAM" id="SSF52172">
    <property type="entry name" value="CheY-like"/>
    <property type="match status" value="1"/>
</dbReference>
<organism evidence="4 5">
    <name type="scientific">Helicobacter valdiviensis</name>
    <dbReference type="NCBI Taxonomy" id="1458358"/>
    <lineage>
        <taxon>Bacteria</taxon>
        <taxon>Pseudomonadati</taxon>
        <taxon>Campylobacterota</taxon>
        <taxon>Epsilonproteobacteria</taxon>
        <taxon>Campylobacterales</taxon>
        <taxon>Helicobacteraceae</taxon>
        <taxon>Helicobacter</taxon>
    </lineage>
</organism>
<reference evidence="4 5" key="1">
    <citation type="submission" date="2017-03" db="EMBL/GenBank/DDBJ databases">
        <title>Genomic and clinical evidence uncovers the enterohepatic species Helicobacter valdiviensis as a potential human intestinal pathogen.</title>
        <authorList>
            <person name="Fresia P."/>
            <person name="Jara R."/>
            <person name="Sierra R."/>
            <person name="Ferres I."/>
            <person name="Greif G."/>
            <person name="Iraola G."/>
            <person name="Collado L."/>
        </authorList>
    </citation>
    <scope>NUCLEOTIDE SEQUENCE [LARGE SCALE GENOMIC DNA]</scope>
    <source>
        <strain evidence="4 5">WBE14</strain>
    </source>
</reference>
<evidence type="ECO:0000313" key="4">
    <source>
        <dbReference type="EMBL" id="PZT47564.1"/>
    </source>
</evidence>
<feature type="domain" description="CheW-like" evidence="3">
    <location>
        <begin position="16"/>
        <end position="170"/>
    </location>
</feature>
<comment type="caution">
    <text evidence="4">The sequence shown here is derived from an EMBL/GenBank/DDBJ whole genome shotgun (WGS) entry which is preliminary data.</text>
</comment>
<dbReference type="Pfam" id="PF01584">
    <property type="entry name" value="CheW"/>
    <property type="match status" value="1"/>
</dbReference>
<dbReference type="Gene3D" id="2.30.30.40">
    <property type="entry name" value="SH3 Domains"/>
    <property type="match status" value="1"/>
</dbReference>